<dbReference type="GO" id="GO:0043916">
    <property type="term" value="F:DNA-7-methylguanine glycosylase activity"/>
    <property type="evidence" value="ECO:0007669"/>
    <property type="project" value="TreeGrafter"/>
</dbReference>
<evidence type="ECO:0000256" key="2">
    <source>
        <dbReference type="ARBA" id="ARBA00022763"/>
    </source>
</evidence>
<dbReference type="FunFam" id="1.10.340.30:FF:000004">
    <property type="entry name" value="DNA-3-methyladenine glycosylase II"/>
    <property type="match status" value="1"/>
</dbReference>
<feature type="domain" description="HhH-GPD" evidence="5">
    <location>
        <begin position="189"/>
        <end position="373"/>
    </location>
</feature>
<organism evidence="6 7">
    <name type="scientific">Tilletia horrida</name>
    <dbReference type="NCBI Taxonomy" id="155126"/>
    <lineage>
        <taxon>Eukaryota</taxon>
        <taxon>Fungi</taxon>
        <taxon>Dikarya</taxon>
        <taxon>Basidiomycota</taxon>
        <taxon>Ustilaginomycotina</taxon>
        <taxon>Exobasidiomycetes</taxon>
        <taxon>Tilletiales</taxon>
        <taxon>Tilletiaceae</taxon>
        <taxon>Tilletia</taxon>
    </lineage>
</organism>
<evidence type="ECO:0000259" key="5">
    <source>
        <dbReference type="SMART" id="SM00478"/>
    </source>
</evidence>
<sequence>MVNTRATSLAVGASQAAARSVSQAFPATGKAGLATHSAMAGNADAVATTRASKRARTTANTASSAASKKTKVEASESASASSAPAVVRRGRAASAKSSKANAGSSVKKEQASSGSTSDPPLVFLSEEEARLCTTVPRPALTFSVEEALDHLISADVRFERLRSKVGLRSFTSKSTKPLNLFQTLVTSILGQQISWMAARAILYKFTRIWWPELPEKPDWQTLARDQLPFPTPLQVHRTSDEAMRAAGLSFAKIKYVRGLAERFGTGQMDVRKLIAEQDEQELVRQLCEIKGVGVWTAEMCLMFALRRPDVLSRGDLGIQKGMVIWHLAGPEGPTVRTDTKRPDGRPGEPDPETESTQTESKVVNEALAEADSQVRIDAVVSGDEPIDIGIVSGASKVSEPASQPPAEPTSRDVPPLPADSGLTKKILQERRNGKKVKGMYLTPAEMNSLARAWHPYESIASLFMWALVD</sequence>
<feature type="compositionally biased region" description="Basic and acidic residues" evidence="4">
    <location>
        <begin position="337"/>
        <end position="348"/>
    </location>
</feature>
<dbReference type="SMART" id="SM00478">
    <property type="entry name" value="ENDO3c"/>
    <property type="match status" value="1"/>
</dbReference>
<dbReference type="EMBL" id="JAPDMZ010000053">
    <property type="protein sequence ID" value="KAK0553234.1"/>
    <property type="molecule type" value="Genomic_DNA"/>
</dbReference>
<evidence type="ECO:0000313" key="6">
    <source>
        <dbReference type="EMBL" id="KAK0553234.1"/>
    </source>
</evidence>
<dbReference type="PANTHER" id="PTHR43003">
    <property type="entry name" value="DNA-3-METHYLADENINE GLYCOSYLASE"/>
    <property type="match status" value="1"/>
</dbReference>
<feature type="compositionally biased region" description="Low complexity" evidence="4">
    <location>
        <begin position="57"/>
        <end position="67"/>
    </location>
</feature>
<keyword evidence="7" id="KW-1185">Reference proteome</keyword>
<evidence type="ECO:0000313" key="7">
    <source>
        <dbReference type="Proteomes" id="UP001176517"/>
    </source>
</evidence>
<dbReference type="GO" id="GO:0006307">
    <property type="term" value="P:DNA alkylation repair"/>
    <property type="evidence" value="ECO:0007669"/>
    <property type="project" value="TreeGrafter"/>
</dbReference>
<dbReference type="InterPro" id="IPR011257">
    <property type="entry name" value="DNA_glycosylase"/>
</dbReference>
<accession>A0AAN6GQG7</accession>
<evidence type="ECO:0000256" key="4">
    <source>
        <dbReference type="SAM" id="MobiDB-lite"/>
    </source>
</evidence>
<keyword evidence="2" id="KW-0227">DNA damage</keyword>
<reference evidence="6" key="1">
    <citation type="journal article" date="2023" name="PhytoFront">
        <title>Draft Genome Resources of Seven Strains of Tilletia horrida, Causal Agent of Kernel Smut of Rice.</title>
        <authorList>
            <person name="Khanal S."/>
            <person name="Antony Babu S."/>
            <person name="Zhou X.G."/>
        </authorList>
    </citation>
    <scope>NUCLEOTIDE SEQUENCE</scope>
    <source>
        <strain evidence="6">TX6</strain>
    </source>
</reference>
<dbReference type="CDD" id="cd00056">
    <property type="entry name" value="ENDO3c"/>
    <property type="match status" value="1"/>
</dbReference>
<dbReference type="InterPro" id="IPR051912">
    <property type="entry name" value="Alkylbase_DNA_Glycosylase/TA"/>
</dbReference>
<dbReference type="Proteomes" id="UP001176517">
    <property type="component" value="Unassembled WGS sequence"/>
</dbReference>
<dbReference type="GO" id="GO:0006285">
    <property type="term" value="P:base-excision repair, AP site formation"/>
    <property type="evidence" value="ECO:0007669"/>
    <property type="project" value="TreeGrafter"/>
</dbReference>
<dbReference type="GO" id="GO:0005634">
    <property type="term" value="C:nucleus"/>
    <property type="evidence" value="ECO:0007669"/>
    <property type="project" value="TreeGrafter"/>
</dbReference>
<dbReference type="AlphaFoldDB" id="A0AAN6GQG7"/>
<protein>
    <recommendedName>
        <fullName evidence="5">HhH-GPD domain-containing protein</fullName>
    </recommendedName>
</protein>
<evidence type="ECO:0000256" key="1">
    <source>
        <dbReference type="ARBA" id="ARBA00010817"/>
    </source>
</evidence>
<dbReference type="Gene3D" id="1.10.340.30">
    <property type="entry name" value="Hypothetical protein, domain 2"/>
    <property type="match status" value="1"/>
</dbReference>
<proteinExistence type="inferred from homology"/>
<feature type="compositionally biased region" description="Low complexity" evidence="4">
    <location>
        <begin position="75"/>
        <end position="105"/>
    </location>
</feature>
<comment type="similarity">
    <text evidence="1">Belongs to the alkylbase DNA glycosidase AlkA family.</text>
</comment>
<gene>
    <name evidence="6" type="ORF">OC846_002606</name>
</gene>
<comment type="caution">
    <text evidence="6">The sequence shown here is derived from an EMBL/GenBank/DDBJ whole genome shotgun (WGS) entry which is preliminary data.</text>
</comment>
<dbReference type="Gene3D" id="1.10.1670.40">
    <property type="match status" value="2"/>
</dbReference>
<dbReference type="PANTHER" id="PTHR43003:SF5">
    <property type="entry name" value="DNA-3-METHYLADENINE GLYCOSYLASE"/>
    <property type="match status" value="1"/>
</dbReference>
<dbReference type="GO" id="GO:0008725">
    <property type="term" value="F:DNA-3-methyladenine glycosylase activity"/>
    <property type="evidence" value="ECO:0007669"/>
    <property type="project" value="TreeGrafter"/>
</dbReference>
<dbReference type="InterPro" id="IPR003265">
    <property type="entry name" value="HhH-GPD_domain"/>
</dbReference>
<dbReference type="GO" id="GO:0032993">
    <property type="term" value="C:protein-DNA complex"/>
    <property type="evidence" value="ECO:0007669"/>
    <property type="project" value="TreeGrafter"/>
</dbReference>
<dbReference type="SUPFAM" id="SSF48150">
    <property type="entry name" value="DNA-glycosylase"/>
    <property type="match status" value="1"/>
</dbReference>
<keyword evidence="3" id="KW-0234">DNA repair</keyword>
<feature type="region of interest" description="Disordered" evidence="4">
    <location>
        <begin position="329"/>
        <end position="360"/>
    </location>
</feature>
<dbReference type="GO" id="GO:0032131">
    <property type="term" value="F:alkylated DNA binding"/>
    <property type="evidence" value="ECO:0007669"/>
    <property type="project" value="TreeGrafter"/>
</dbReference>
<dbReference type="Pfam" id="PF00730">
    <property type="entry name" value="HhH-GPD"/>
    <property type="match status" value="1"/>
</dbReference>
<feature type="region of interest" description="Disordered" evidence="4">
    <location>
        <begin position="49"/>
        <end position="120"/>
    </location>
</feature>
<evidence type="ECO:0000256" key="3">
    <source>
        <dbReference type="ARBA" id="ARBA00023204"/>
    </source>
</evidence>
<feature type="region of interest" description="Disordered" evidence="4">
    <location>
        <begin position="393"/>
        <end position="420"/>
    </location>
</feature>
<name>A0AAN6GQG7_9BASI</name>